<proteinExistence type="predicted"/>
<evidence type="ECO:0000313" key="1">
    <source>
        <dbReference type="EMBL" id="HDD43908.1"/>
    </source>
</evidence>
<protein>
    <submittedName>
        <fullName evidence="1">Uncharacterized protein</fullName>
    </submittedName>
</protein>
<comment type="caution">
    <text evidence="1">The sequence shown here is derived from an EMBL/GenBank/DDBJ whole genome shotgun (WGS) entry which is preliminary data.</text>
</comment>
<dbReference type="AlphaFoldDB" id="A0A7C0Y4U1"/>
<dbReference type="Proteomes" id="UP000886289">
    <property type="component" value="Unassembled WGS sequence"/>
</dbReference>
<dbReference type="EMBL" id="DRBS01000136">
    <property type="protein sequence ID" value="HDD43908.1"/>
    <property type="molecule type" value="Genomic_DNA"/>
</dbReference>
<organism evidence="1">
    <name type="scientific">Desulfofervidus auxilii</name>
    <dbReference type="NCBI Taxonomy" id="1621989"/>
    <lineage>
        <taxon>Bacteria</taxon>
        <taxon>Pseudomonadati</taxon>
        <taxon>Thermodesulfobacteriota</taxon>
        <taxon>Candidatus Desulfofervidia</taxon>
        <taxon>Candidatus Desulfofervidales</taxon>
        <taxon>Candidatus Desulfofervidaceae</taxon>
        <taxon>Candidatus Desulfofervidus</taxon>
    </lineage>
</organism>
<reference evidence="1" key="1">
    <citation type="journal article" date="2020" name="mSystems">
        <title>Genome- and Community-Level Interaction Insights into Carbon Utilization and Element Cycling Functions of Hydrothermarchaeota in Hydrothermal Sediment.</title>
        <authorList>
            <person name="Zhou Z."/>
            <person name="Liu Y."/>
            <person name="Xu W."/>
            <person name="Pan J."/>
            <person name="Luo Z.H."/>
            <person name="Li M."/>
        </authorList>
    </citation>
    <scope>NUCLEOTIDE SEQUENCE [LARGE SCALE GENOMIC DNA]</scope>
    <source>
        <strain evidence="1">HyVt-233</strain>
    </source>
</reference>
<gene>
    <name evidence="1" type="ORF">ENG63_03485</name>
</gene>
<accession>A0A7C0Y4U1</accession>
<sequence length="69" mass="8343">MKHEPLNNKIFYLPEKNLKIFLFSSVKSAVLGFLEDIRKHTFFCERDTDFYVSLDDIEKLLKKWFKDVI</sequence>
<name>A0A7C0Y4U1_DESA2</name>